<sequence length="567" mass="65102">MPEKPVFEMTRKQLYDEIWEISVAGMAKKYNIPYSQLMKQVKEAAIPIPPCGYWTKLNFGKPVTKLDLTDPADAVVSIFKEAPSVRIKKIKDKPKPKKAAKAGSKPPENKQDHTSPDKPEPKETIAPPIIIAAPAPENSSVPVTPTINEPETYTQYGQTYNVYNRETLYKEVWEAPVTEVAKRYKVSDVAIHKVCKALEIPTPPAGYWAKLRAGKPVTVIPLPKSDKAMQKSGIRTGVTYQPEAKKETLEFLGEEDRSIILTVASQILLPNDEERMHSKIIAHRKAVVDWKKQQKNTDNRGWNRRNSEPAPFLADTVSDEALPRACHIIDALIKATEPLDCSLTNSLDFVVNGEIVQIYFSESKDEVKHIPTKEENMQLLKYEEERKRYSWATKPQIRKYDHVFNGKLSLTVNGQRNFRDCKSYILEERLGDIMIELYEAAEAIKMARIAREEAERKAREAREEAERRRQEEERRKEERRKRYNAEVDRTLALTNLAKDYDTACNIRRYIAVVEASGPPSSETTEWIEWAKAKADWYDPMVAKEDDFFGKRKHEKDAKSKKLKHDGY</sequence>
<dbReference type="OrthoDB" id="9777694at2"/>
<proteinExistence type="predicted"/>
<organism evidence="3 4">
    <name type="scientific">Sporobacter termitidis DSM 10068</name>
    <dbReference type="NCBI Taxonomy" id="1123282"/>
    <lineage>
        <taxon>Bacteria</taxon>
        <taxon>Bacillati</taxon>
        <taxon>Bacillota</taxon>
        <taxon>Clostridia</taxon>
        <taxon>Eubacteriales</taxon>
        <taxon>Oscillospiraceae</taxon>
        <taxon>Sporobacter</taxon>
    </lineage>
</organism>
<dbReference type="AlphaFoldDB" id="A0A1M5Z3W4"/>
<feature type="region of interest" description="Disordered" evidence="2">
    <location>
        <begin position="548"/>
        <end position="567"/>
    </location>
</feature>
<evidence type="ECO:0000313" key="4">
    <source>
        <dbReference type="Proteomes" id="UP000183995"/>
    </source>
</evidence>
<evidence type="ECO:0000313" key="3">
    <source>
        <dbReference type="EMBL" id="SHI18808.1"/>
    </source>
</evidence>
<evidence type="ECO:0000256" key="2">
    <source>
        <dbReference type="SAM" id="MobiDB-lite"/>
    </source>
</evidence>
<dbReference type="STRING" id="1123282.SAMN02745823_03168"/>
<feature type="compositionally biased region" description="Basic residues" evidence="2">
    <location>
        <begin position="90"/>
        <end position="100"/>
    </location>
</feature>
<dbReference type="RefSeq" id="WP_073081017.1">
    <property type="nucleotide sequence ID" value="NZ_FQXV01000013.1"/>
</dbReference>
<accession>A0A1M5Z3W4</accession>
<evidence type="ECO:0000256" key="1">
    <source>
        <dbReference type="SAM" id="Coils"/>
    </source>
</evidence>
<dbReference type="Proteomes" id="UP000183995">
    <property type="component" value="Unassembled WGS sequence"/>
</dbReference>
<keyword evidence="4" id="KW-1185">Reference proteome</keyword>
<gene>
    <name evidence="3" type="ORF">SAMN02745823_03168</name>
</gene>
<keyword evidence="1" id="KW-0175">Coiled coil</keyword>
<feature type="region of interest" description="Disordered" evidence="2">
    <location>
        <begin position="90"/>
        <end position="124"/>
    </location>
</feature>
<feature type="coiled-coil region" evidence="1">
    <location>
        <begin position="444"/>
        <end position="482"/>
    </location>
</feature>
<reference evidence="3 4" key="1">
    <citation type="submission" date="2016-11" db="EMBL/GenBank/DDBJ databases">
        <authorList>
            <person name="Jaros S."/>
            <person name="Januszkiewicz K."/>
            <person name="Wedrychowicz H."/>
        </authorList>
    </citation>
    <scope>NUCLEOTIDE SEQUENCE [LARGE SCALE GENOMIC DNA]</scope>
    <source>
        <strain evidence="3 4">DSM 10068</strain>
    </source>
</reference>
<dbReference type="EMBL" id="FQXV01000013">
    <property type="protein sequence ID" value="SHI18808.1"/>
    <property type="molecule type" value="Genomic_DNA"/>
</dbReference>
<protein>
    <submittedName>
        <fullName evidence="3">Uncharacterized protein</fullName>
    </submittedName>
</protein>
<feature type="compositionally biased region" description="Basic and acidic residues" evidence="2">
    <location>
        <begin position="107"/>
        <end position="123"/>
    </location>
</feature>
<name>A0A1M5Z3W4_9FIRM</name>